<dbReference type="PROSITE" id="PS51721">
    <property type="entry name" value="G_CP"/>
    <property type="match status" value="1"/>
</dbReference>
<keyword evidence="1 3" id="KW-0547">Nucleotide-binding</keyword>
<dbReference type="EMBL" id="CP002537">
    <property type="protein sequence ID" value="ADY27264.1"/>
    <property type="molecule type" value="Genomic_DNA"/>
</dbReference>
<dbReference type="GO" id="GO:0005737">
    <property type="term" value="C:cytoplasm"/>
    <property type="evidence" value="ECO:0007669"/>
    <property type="project" value="UniProtKB-SubCell"/>
</dbReference>
<dbReference type="HOGENOM" id="CLU_033617_0_1_0"/>
<dbReference type="GO" id="GO:0042274">
    <property type="term" value="P:ribosomal small subunit biogenesis"/>
    <property type="evidence" value="ECO:0007669"/>
    <property type="project" value="UniProtKB-UniRule"/>
</dbReference>
<evidence type="ECO:0000313" key="8">
    <source>
        <dbReference type="Proteomes" id="UP000007718"/>
    </source>
</evidence>
<keyword evidence="3" id="KW-0378">Hydrolase</keyword>
<comment type="cofactor">
    <cofactor evidence="3">
        <name>Zn(2+)</name>
        <dbReference type="ChEBI" id="CHEBI:29105"/>
    </cofactor>
    <text evidence="3">Binds 1 zinc ion per subunit.</text>
</comment>
<gene>
    <name evidence="3" type="primary">rsgA</name>
    <name evidence="7" type="ordered locus">Deipr_2134</name>
</gene>
<dbReference type="RefSeq" id="WP_013622996.1">
    <property type="nucleotide sequence ID" value="NC_015169.1"/>
</dbReference>
<keyword evidence="3" id="KW-0479">Metal-binding</keyword>
<comment type="function">
    <text evidence="3">One of several proteins that assist in the late maturation steps of the functional core of the 30S ribosomal subunit. Helps release RbfA from mature subunits. May play a role in the assembly of ribosomal proteins into the subunit. Circularly permuted GTPase that catalyzes slow GTP hydrolysis, GTPase activity is stimulated by the 30S ribosomal subunit.</text>
</comment>
<dbReference type="Proteomes" id="UP000007718">
    <property type="component" value="Plasmid pDEIPR01"/>
</dbReference>
<feature type="compositionally biased region" description="Basic and acidic residues" evidence="4">
    <location>
        <begin position="341"/>
        <end position="351"/>
    </location>
</feature>
<dbReference type="GO" id="GO:0005525">
    <property type="term" value="F:GTP binding"/>
    <property type="evidence" value="ECO:0007669"/>
    <property type="project" value="UniProtKB-UniRule"/>
</dbReference>
<feature type="binding site" evidence="3">
    <location>
        <position position="303"/>
    </location>
    <ligand>
        <name>Zn(2+)</name>
        <dbReference type="ChEBI" id="CHEBI:29105"/>
    </ligand>
</feature>
<evidence type="ECO:0000256" key="3">
    <source>
        <dbReference type="HAMAP-Rule" id="MF_01820"/>
    </source>
</evidence>
<evidence type="ECO:0000256" key="4">
    <source>
        <dbReference type="SAM" id="MobiDB-lite"/>
    </source>
</evidence>
<dbReference type="InterPro" id="IPR027417">
    <property type="entry name" value="P-loop_NTPase"/>
</dbReference>
<dbReference type="CDD" id="cd01854">
    <property type="entry name" value="YjeQ_EngC"/>
    <property type="match status" value="1"/>
</dbReference>
<evidence type="ECO:0000259" key="5">
    <source>
        <dbReference type="PROSITE" id="PS50936"/>
    </source>
</evidence>
<evidence type="ECO:0000259" key="6">
    <source>
        <dbReference type="PROSITE" id="PS51721"/>
    </source>
</evidence>
<feature type="binding site" evidence="3">
    <location>
        <begin position="163"/>
        <end position="166"/>
    </location>
    <ligand>
        <name>GTP</name>
        <dbReference type="ChEBI" id="CHEBI:37565"/>
    </ligand>
</feature>
<dbReference type="Gene3D" id="3.40.50.300">
    <property type="entry name" value="P-loop containing nucleotide triphosphate hydrolases"/>
    <property type="match status" value="1"/>
</dbReference>
<dbReference type="InterPro" id="IPR004881">
    <property type="entry name" value="Ribosome_biogen_GTPase_RsgA"/>
</dbReference>
<accession>F0RPF8</accession>
<keyword evidence="2 3" id="KW-0342">GTP-binding</keyword>
<dbReference type="EC" id="3.6.1.-" evidence="3"/>
<keyword evidence="8" id="KW-1185">Reference proteome</keyword>
<feature type="domain" description="CP-type G" evidence="6">
    <location>
        <begin position="112"/>
        <end position="276"/>
    </location>
</feature>
<dbReference type="PROSITE" id="PS50936">
    <property type="entry name" value="ENGC_GTPASE"/>
    <property type="match status" value="1"/>
</dbReference>
<dbReference type="AlphaFoldDB" id="F0RPF8"/>
<feature type="binding site" evidence="3">
    <location>
        <position position="309"/>
    </location>
    <ligand>
        <name>Zn(2+)</name>
        <dbReference type="ChEBI" id="CHEBI:29105"/>
    </ligand>
</feature>
<keyword evidence="3" id="KW-0963">Cytoplasm</keyword>
<name>F0RPF8_DEIPM</name>
<evidence type="ECO:0000313" key="7">
    <source>
        <dbReference type="EMBL" id="ADY27264.1"/>
    </source>
</evidence>
<dbReference type="InterPro" id="IPR010914">
    <property type="entry name" value="RsgA_GTPase_dom"/>
</dbReference>
<comment type="similarity">
    <text evidence="3">Belongs to the TRAFAC class YlqF/YawG GTPase family. RsgA subfamily.</text>
</comment>
<feature type="binding site" evidence="3">
    <location>
        <position position="301"/>
    </location>
    <ligand>
        <name>Zn(2+)</name>
        <dbReference type="ChEBI" id="CHEBI:29105"/>
    </ligand>
</feature>
<feature type="domain" description="EngC GTPase" evidence="5">
    <location>
        <begin position="125"/>
        <end position="274"/>
    </location>
</feature>
<dbReference type="GO" id="GO:0019843">
    <property type="term" value="F:rRNA binding"/>
    <property type="evidence" value="ECO:0007669"/>
    <property type="project" value="UniProtKB-KW"/>
</dbReference>
<keyword evidence="3" id="KW-0690">Ribosome biogenesis</keyword>
<keyword evidence="7" id="KW-0614">Plasmid</keyword>
<dbReference type="PANTHER" id="PTHR32120">
    <property type="entry name" value="SMALL RIBOSOMAL SUBUNIT BIOGENESIS GTPASE RSGA"/>
    <property type="match status" value="1"/>
</dbReference>
<keyword evidence="3" id="KW-0699">rRNA-binding</keyword>
<keyword evidence="3" id="KW-0694">RNA-binding</keyword>
<dbReference type="NCBIfam" id="TIGR00157">
    <property type="entry name" value="ribosome small subunit-dependent GTPase A"/>
    <property type="match status" value="1"/>
</dbReference>
<dbReference type="Gene3D" id="1.10.40.50">
    <property type="entry name" value="Probable gtpase engc, domain 3"/>
    <property type="match status" value="1"/>
</dbReference>
<comment type="subcellular location">
    <subcellularLocation>
        <location evidence="3">Cytoplasm</location>
    </subcellularLocation>
</comment>
<protein>
    <recommendedName>
        <fullName evidence="3">Small ribosomal subunit biogenesis GTPase RsgA</fullName>
        <ecNumber evidence="3">3.6.1.-</ecNumber>
    </recommendedName>
</protein>
<sequence>MTAELPAPSDLPTLTAFGYGEAQAQALAAARETFPGVLPARVSRVERNGYRLRTEAGEQEAVWPGGRRHKLLDVPVIGDWVGYSVAESPEGAQQALRIEAVLARQNTFIRSVQKGRRTQPQVLAANVDTVFVMTSPEEWDTERLERYVQAVQLSQAQPVILLNKLDLAQGDLLERAQAAGLDAPVLPIAAESGQGLDALRPYLAAGKTVALIGSSGMGKSTLTNRLLGEAAAATGSLSDFSGEGRHTTTWRTLYRLPVSEVSGGALLIDNPGLRDIAVWDEEGAAFWAIEELAAECRFSRCTHGREPGCAVRAAVLRGELDEEMVGAYREAQGDQAGAGNRAERPERPARRGEKRSRRR</sequence>
<dbReference type="OrthoDB" id="9809485at2"/>
<dbReference type="InterPro" id="IPR030378">
    <property type="entry name" value="G_CP_dom"/>
</dbReference>
<evidence type="ECO:0000256" key="2">
    <source>
        <dbReference type="ARBA" id="ARBA00023134"/>
    </source>
</evidence>
<comment type="subunit">
    <text evidence="3">Monomer. Associates with 30S ribosomal subunit, binds 16S rRNA.</text>
</comment>
<feature type="region of interest" description="Disordered" evidence="4">
    <location>
        <begin position="326"/>
        <end position="359"/>
    </location>
</feature>
<evidence type="ECO:0000256" key="1">
    <source>
        <dbReference type="ARBA" id="ARBA00022741"/>
    </source>
</evidence>
<geneLocation type="plasmid" evidence="7 8">
    <name>pDEIPR01</name>
</geneLocation>
<dbReference type="Pfam" id="PF03193">
    <property type="entry name" value="RsgA_GTPase"/>
    <property type="match status" value="1"/>
</dbReference>
<dbReference type="GO" id="GO:0003924">
    <property type="term" value="F:GTPase activity"/>
    <property type="evidence" value="ECO:0007669"/>
    <property type="project" value="UniProtKB-UniRule"/>
</dbReference>
<proteinExistence type="inferred from homology"/>
<keyword evidence="3" id="KW-0862">Zinc</keyword>
<feature type="binding site" evidence="3">
    <location>
        <begin position="213"/>
        <end position="221"/>
    </location>
    <ligand>
        <name>GTP</name>
        <dbReference type="ChEBI" id="CHEBI:37565"/>
    </ligand>
</feature>
<reference evidence="7 8" key="1">
    <citation type="submission" date="2011-02" db="EMBL/GenBank/DDBJ databases">
        <title>The complete sequence of plasmid1 of Deinococcus proteolyticus DSM 20540.</title>
        <authorList>
            <consortium name="US DOE Joint Genome Institute (JGI-PGF)"/>
            <person name="Lucas S."/>
            <person name="Copeland A."/>
            <person name="Lapidus A."/>
            <person name="Bruce D."/>
            <person name="Goodwin L."/>
            <person name="Pitluck S."/>
            <person name="Kyrpides N."/>
            <person name="Mavromatis K."/>
            <person name="Pagani I."/>
            <person name="Ivanova N."/>
            <person name="Ovchinnikova G."/>
            <person name="Zeytun A."/>
            <person name="Detter J.C."/>
            <person name="Han C."/>
            <person name="Land M."/>
            <person name="Hauser L."/>
            <person name="Markowitz V."/>
            <person name="Cheng J.-F."/>
            <person name="Hugenholtz P."/>
            <person name="Woyke T."/>
            <person name="Wu D."/>
            <person name="Pukall R."/>
            <person name="Steenblock K."/>
            <person name="Brambilla E."/>
            <person name="Klenk H.-P."/>
            <person name="Eisen J.A."/>
        </authorList>
    </citation>
    <scope>NUCLEOTIDE SEQUENCE [LARGE SCALE GENOMIC DNA]</scope>
    <source>
        <strain evidence="8">ATCC 35074 / DSM 20540 / JCM 6276 / NBRC 101906 / NCIMB 13154 / VKM Ac-1939 / CCM 2703 / MRP</strain>
        <plasmid evidence="8">Plasmid pDEIPR01</plasmid>
    </source>
</reference>
<feature type="binding site" evidence="3">
    <location>
        <position position="296"/>
    </location>
    <ligand>
        <name>Zn(2+)</name>
        <dbReference type="ChEBI" id="CHEBI:29105"/>
    </ligand>
</feature>
<organism evidence="7 8">
    <name type="scientific">Deinococcus proteolyticus (strain ATCC 35074 / DSM 20540 / JCM 6276 / NBRC 101906 / NCIMB 13154 / VKM Ac-1939 / CCM 2703 / MRP)</name>
    <dbReference type="NCBI Taxonomy" id="693977"/>
    <lineage>
        <taxon>Bacteria</taxon>
        <taxon>Thermotogati</taxon>
        <taxon>Deinococcota</taxon>
        <taxon>Deinococci</taxon>
        <taxon>Deinococcales</taxon>
        <taxon>Deinococcaceae</taxon>
        <taxon>Deinococcus</taxon>
    </lineage>
</organism>
<dbReference type="SUPFAM" id="SSF52540">
    <property type="entry name" value="P-loop containing nucleoside triphosphate hydrolases"/>
    <property type="match status" value="1"/>
</dbReference>
<dbReference type="GO" id="GO:0046872">
    <property type="term" value="F:metal ion binding"/>
    <property type="evidence" value="ECO:0007669"/>
    <property type="project" value="UniProtKB-KW"/>
</dbReference>
<dbReference type="KEGG" id="dpt:Deipr_2134"/>
<dbReference type="HAMAP" id="MF_01820">
    <property type="entry name" value="GTPase_RsgA"/>
    <property type="match status" value="1"/>
</dbReference>